<feature type="region of interest" description="Disordered" evidence="1">
    <location>
        <begin position="181"/>
        <end position="205"/>
    </location>
</feature>
<proteinExistence type="predicted"/>
<keyword evidence="3" id="KW-1185">Reference proteome</keyword>
<sequence length="205" mass="21543">MLTYAEIMTTNVGALTAAADNWQSMASEIKKVEDRYGVSDHGMASFDFSQRLSAMEQLTHAPAGSGKGHEAGKIPSSDPGAVTGAMNSIGSDGSDVILDERNGKVAAADDMARYAHHGIGAPITGLPVFGDTAQRLVHAATYEWSKDVISAASAAAREKDSDHYSAGLDGTYSLIDAWATDRGGHQRRAQREEGPERGRVAGHAA</sequence>
<dbReference type="EMBL" id="CP133762">
    <property type="protein sequence ID" value="WMX44752.1"/>
    <property type="molecule type" value="Genomic_DNA"/>
</dbReference>
<protein>
    <recommendedName>
        <fullName evidence="4">WXG100 family type VII secretion target</fullName>
    </recommendedName>
</protein>
<evidence type="ECO:0000256" key="1">
    <source>
        <dbReference type="SAM" id="MobiDB-lite"/>
    </source>
</evidence>
<gene>
    <name evidence="2" type="ORF">RGF97_07655</name>
</gene>
<evidence type="ECO:0008006" key="4">
    <source>
        <dbReference type="Google" id="ProtNLM"/>
    </source>
</evidence>
<name>A0ABY9RRB8_9ACTN</name>
<evidence type="ECO:0000313" key="3">
    <source>
        <dbReference type="Proteomes" id="UP001250858"/>
    </source>
</evidence>
<dbReference type="RefSeq" id="WP_309548185.1">
    <property type="nucleotide sequence ID" value="NZ_CP133762.1"/>
</dbReference>
<evidence type="ECO:0000313" key="2">
    <source>
        <dbReference type="EMBL" id="WMX44752.1"/>
    </source>
</evidence>
<organism evidence="2 3">
    <name type="scientific">Streptomyces roseicoloratus</name>
    <dbReference type="NCBI Taxonomy" id="2508722"/>
    <lineage>
        <taxon>Bacteria</taxon>
        <taxon>Bacillati</taxon>
        <taxon>Actinomycetota</taxon>
        <taxon>Actinomycetes</taxon>
        <taxon>Kitasatosporales</taxon>
        <taxon>Streptomycetaceae</taxon>
        <taxon>Streptomyces</taxon>
    </lineage>
</organism>
<reference evidence="2 3" key="1">
    <citation type="submission" date="2023-09" db="EMBL/GenBank/DDBJ databases">
        <title>Complete genome of Streptomyces roseicoloratus T14.</title>
        <authorList>
            <person name="Bashizi T."/>
            <person name="Kim M.-J."/>
            <person name="Lee G."/>
            <person name="Tagele S.B."/>
            <person name="Shin J.-H."/>
        </authorList>
    </citation>
    <scope>NUCLEOTIDE SEQUENCE [LARGE SCALE GENOMIC DNA]</scope>
    <source>
        <strain evidence="2 3">T14</strain>
    </source>
</reference>
<feature type="compositionally biased region" description="Basic and acidic residues" evidence="1">
    <location>
        <begin position="189"/>
        <end position="199"/>
    </location>
</feature>
<dbReference type="Proteomes" id="UP001250858">
    <property type="component" value="Chromosome"/>
</dbReference>
<accession>A0ABY9RRB8</accession>